<gene>
    <name evidence="2" type="ORF">H9735_01355</name>
</gene>
<keyword evidence="1" id="KW-0472">Membrane</keyword>
<dbReference type="PANTHER" id="PTHR37305">
    <property type="entry name" value="INTEGRAL MEMBRANE PROTEIN-RELATED"/>
    <property type="match status" value="1"/>
</dbReference>
<reference evidence="2" key="2">
    <citation type="submission" date="2021-04" db="EMBL/GenBank/DDBJ databases">
        <authorList>
            <person name="Gilroy R."/>
        </authorList>
    </citation>
    <scope>NUCLEOTIDE SEQUENCE</scope>
    <source>
        <strain evidence="2">CHK191-13928</strain>
    </source>
</reference>
<name>A0A9D1WTD2_9FIRM</name>
<evidence type="ECO:0000256" key="1">
    <source>
        <dbReference type="SAM" id="Phobius"/>
    </source>
</evidence>
<dbReference type="Proteomes" id="UP000886721">
    <property type="component" value="Unassembled WGS sequence"/>
</dbReference>
<feature type="transmembrane region" description="Helical" evidence="1">
    <location>
        <begin position="171"/>
        <end position="196"/>
    </location>
</feature>
<comment type="caution">
    <text evidence="2">The sequence shown here is derived from an EMBL/GenBank/DDBJ whole genome shotgun (WGS) entry which is preliminary data.</text>
</comment>
<evidence type="ECO:0000313" key="2">
    <source>
        <dbReference type="EMBL" id="HIX66753.1"/>
    </source>
</evidence>
<sequence>MLNMIRMDFYRMIKTKSFYMVLLVFLVMTAISTVLCKTELEDAKIQQSNYESTLEQADTQTQTTNVGISVILPTKPGEKASVYDMFYANVQGKEVALFLVIFAVMFSLADFKSGFIKNIGGQARKRFYLIASKTIVLTMFTVILFVLFLFFQALCNQVILGYLKWGDTGDLLTYLGTELVLHAAFAIFIMALSIIIQSNAASMILAIALSIDLAVILYSMFDRFVQKYADVDFHIMDYLVTGKISALPMAAQTSDIQSALLVSAAFIVGSLAVCGIVFQKRDMN</sequence>
<feature type="transmembrane region" description="Helical" evidence="1">
    <location>
        <begin position="95"/>
        <end position="115"/>
    </location>
</feature>
<keyword evidence="1" id="KW-0812">Transmembrane</keyword>
<reference evidence="2" key="1">
    <citation type="journal article" date="2021" name="PeerJ">
        <title>Extensive microbial diversity within the chicken gut microbiome revealed by metagenomics and culture.</title>
        <authorList>
            <person name="Gilroy R."/>
            <person name="Ravi A."/>
            <person name="Getino M."/>
            <person name="Pursley I."/>
            <person name="Horton D.L."/>
            <person name="Alikhan N.F."/>
            <person name="Baker D."/>
            <person name="Gharbi K."/>
            <person name="Hall N."/>
            <person name="Watson M."/>
            <person name="Adriaenssens E.M."/>
            <person name="Foster-Nyarko E."/>
            <person name="Jarju S."/>
            <person name="Secka A."/>
            <person name="Antonio M."/>
            <person name="Oren A."/>
            <person name="Chaudhuri R.R."/>
            <person name="La Ragione R."/>
            <person name="Hildebrand F."/>
            <person name="Pallen M.J."/>
        </authorList>
    </citation>
    <scope>NUCLEOTIDE SEQUENCE</scope>
    <source>
        <strain evidence="2">CHK191-13928</strain>
    </source>
</reference>
<dbReference type="AlphaFoldDB" id="A0A9D1WTD2"/>
<feature type="transmembrane region" description="Helical" evidence="1">
    <location>
        <begin position="127"/>
        <end position="151"/>
    </location>
</feature>
<dbReference type="PANTHER" id="PTHR37305:SF1">
    <property type="entry name" value="MEMBRANE PROTEIN"/>
    <property type="match status" value="1"/>
</dbReference>
<feature type="transmembrane region" description="Helical" evidence="1">
    <location>
        <begin position="203"/>
        <end position="221"/>
    </location>
</feature>
<organism evidence="2 3">
    <name type="scientific">Candidatus Anaerostipes excrementavium</name>
    <dbReference type="NCBI Taxonomy" id="2838463"/>
    <lineage>
        <taxon>Bacteria</taxon>
        <taxon>Bacillati</taxon>
        <taxon>Bacillota</taxon>
        <taxon>Clostridia</taxon>
        <taxon>Lachnospirales</taxon>
        <taxon>Lachnospiraceae</taxon>
        <taxon>Anaerostipes</taxon>
    </lineage>
</organism>
<evidence type="ECO:0000313" key="3">
    <source>
        <dbReference type="Proteomes" id="UP000886721"/>
    </source>
</evidence>
<accession>A0A9D1WTD2</accession>
<protein>
    <submittedName>
        <fullName evidence="2">ABC transporter permease</fullName>
    </submittedName>
</protein>
<keyword evidence="1" id="KW-1133">Transmembrane helix</keyword>
<dbReference type="EMBL" id="DXEM01000005">
    <property type="protein sequence ID" value="HIX66753.1"/>
    <property type="molecule type" value="Genomic_DNA"/>
</dbReference>
<feature type="transmembrane region" description="Helical" evidence="1">
    <location>
        <begin position="256"/>
        <end position="278"/>
    </location>
</feature>
<proteinExistence type="predicted"/>